<dbReference type="Proteomes" id="UP000030640">
    <property type="component" value="Unassembled WGS sequence"/>
</dbReference>
<dbReference type="OrthoDB" id="386229at2759"/>
<dbReference type="AlphaFoldDB" id="W7A5D1"/>
<keyword evidence="3" id="KW-1185">Reference proteome</keyword>
<evidence type="ECO:0000256" key="1">
    <source>
        <dbReference type="SAM" id="MobiDB-lite"/>
    </source>
</evidence>
<accession>W7A5D1</accession>
<protein>
    <submittedName>
        <fullName evidence="2">Uncharacterized protein</fullName>
    </submittedName>
</protein>
<proteinExistence type="predicted"/>
<dbReference type="GeneID" id="20037803"/>
<evidence type="ECO:0000313" key="3">
    <source>
        <dbReference type="Proteomes" id="UP000030640"/>
    </source>
</evidence>
<sequence>MVLTNFIPHRKKSRVAKNGILDWATTSSQNNANLSSDTSWLSPAVSATRRQMTEMELNPNEFLNPLSNTPSDREEDK</sequence>
<dbReference type="VEuPathDB" id="PlasmoDB:C922_02529"/>
<dbReference type="EMBL" id="KI965468">
    <property type="protein sequence ID" value="EUD66945.1"/>
    <property type="molecule type" value="Genomic_DNA"/>
</dbReference>
<evidence type="ECO:0000313" key="2">
    <source>
        <dbReference type="EMBL" id="EUD66945.1"/>
    </source>
</evidence>
<organism evidence="2 3">
    <name type="scientific">Plasmodium inui San Antonio 1</name>
    <dbReference type="NCBI Taxonomy" id="1237626"/>
    <lineage>
        <taxon>Eukaryota</taxon>
        <taxon>Sar</taxon>
        <taxon>Alveolata</taxon>
        <taxon>Apicomplexa</taxon>
        <taxon>Aconoidasida</taxon>
        <taxon>Haemosporida</taxon>
        <taxon>Plasmodiidae</taxon>
        <taxon>Plasmodium</taxon>
        <taxon>Plasmodium (Plasmodium)</taxon>
    </lineage>
</organism>
<reference evidence="2 3" key="1">
    <citation type="submission" date="2013-02" db="EMBL/GenBank/DDBJ databases">
        <title>The Genome Sequence of Plasmodium inui San Antonio 1.</title>
        <authorList>
            <consortium name="The Broad Institute Genome Sequencing Platform"/>
            <consortium name="The Broad Institute Genome Sequencing Center for Infectious Disease"/>
            <person name="Neafsey D."/>
            <person name="Cheeseman I."/>
            <person name="Volkman S."/>
            <person name="Adams J."/>
            <person name="Walker B."/>
            <person name="Young S.K."/>
            <person name="Zeng Q."/>
            <person name="Gargeya S."/>
            <person name="Fitzgerald M."/>
            <person name="Haas B."/>
            <person name="Abouelleil A."/>
            <person name="Alvarado L."/>
            <person name="Arachchi H.M."/>
            <person name="Berlin A.M."/>
            <person name="Chapman S.B."/>
            <person name="Dewar J."/>
            <person name="Goldberg J."/>
            <person name="Griggs A."/>
            <person name="Gujja S."/>
            <person name="Hansen M."/>
            <person name="Howarth C."/>
            <person name="Imamovic A."/>
            <person name="Larimer J."/>
            <person name="McCowan C."/>
            <person name="Murphy C."/>
            <person name="Neiman D."/>
            <person name="Pearson M."/>
            <person name="Priest M."/>
            <person name="Roberts A."/>
            <person name="Saif S."/>
            <person name="Shea T."/>
            <person name="Sisk P."/>
            <person name="Sykes S."/>
            <person name="Wortman J."/>
            <person name="Nusbaum C."/>
            <person name="Birren B."/>
        </authorList>
    </citation>
    <scope>NUCLEOTIDE SEQUENCE [LARGE SCALE GENOMIC DNA]</scope>
    <source>
        <strain evidence="2 3">San Antonio 1</strain>
    </source>
</reference>
<name>W7A5D1_9APIC</name>
<feature type="region of interest" description="Disordered" evidence="1">
    <location>
        <begin position="55"/>
        <end position="77"/>
    </location>
</feature>
<dbReference type="RefSeq" id="XP_008816350.1">
    <property type="nucleotide sequence ID" value="XM_008818128.1"/>
</dbReference>
<gene>
    <name evidence="2" type="ORF">C922_02529</name>
</gene>